<name>A0AAN6P3Z0_9PEZI</name>
<protein>
    <submittedName>
        <fullName evidence="2">Uncharacterized protein</fullName>
    </submittedName>
</protein>
<keyword evidence="1" id="KW-1133">Transmembrane helix</keyword>
<dbReference type="EMBL" id="MU855062">
    <property type="protein sequence ID" value="KAK4031165.1"/>
    <property type="molecule type" value="Genomic_DNA"/>
</dbReference>
<evidence type="ECO:0000313" key="2">
    <source>
        <dbReference type="EMBL" id="KAK4031165.1"/>
    </source>
</evidence>
<comment type="caution">
    <text evidence="2">The sequence shown here is derived from an EMBL/GenBank/DDBJ whole genome shotgun (WGS) entry which is preliminary data.</text>
</comment>
<sequence length="232" mass="24694">MVSEPGALGKPNKPTLASVSYMLAVLVSLGWLALGILATTPTFTLAWKLGFQGQIVLVGLLLSIMNICTSVVLSSVFLLVEARFGPSRLQHYQAILTGKWTGASVSLTWRLVLVAVVVLPLALSVAYKQLLGGTAELLLEPIGSGSYGLDFPRIGSWTPFTLDSLYLLLNAFTPFWAAVDQGAAPFPEAGEFLLAYGYNTLLMDNDSAAVLDVPTTSYIAALQGRLSPNEVS</sequence>
<keyword evidence="3" id="KW-1185">Reference proteome</keyword>
<dbReference type="Proteomes" id="UP001303115">
    <property type="component" value="Unassembled WGS sequence"/>
</dbReference>
<evidence type="ECO:0000256" key="1">
    <source>
        <dbReference type="SAM" id="Phobius"/>
    </source>
</evidence>
<feature type="transmembrane region" description="Helical" evidence="1">
    <location>
        <begin position="107"/>
        <end position="127"/>
    </location>
</feature>
<gene>
    <name evidence="2" type="ORF">C8A01DRAFT_21586</name>
</gene>
<keyword evidence="1" id="KW-0472">Membrane</keyword>
<keyword evidence="1" id="KW-0812">Transmembrane</keyword>
<organism evidence="2 3">
    <name type="scientific">Parachaetomium inaequale</name>
    <dbReference type="NCBI Taxonomy" id="2588326"/>
    <lineage>
        <taxon>Eukaryota</taxon>
        <taxon>Fungi</taxon>
        <taxon>Dikarya</taxon>
        <taxon>Ascomycota</taxon>
        <taxon>Pezizomycotina</taxon>
        <taxon>Sordariomycetes</taxon>
        <taxon>Sordariomycetidae</taxon>
        <taxon>Sordariales</taxon>
        <taxon>Chaetomiaceae</taxon>
        <taxon>Parachaetomium</taxon>
    </lineage>
</organism>
<feature type="transmembrane region" description="Helical" evidence="1">
    <location>
        <begin position="20"/>
        <end position="43"/>
    </location>
</feature>
<accession>A0AAN6P3Z0</accession>
<reference evidence="3" key="1">
    <citation type="journal article" date="2023" name="Mol. Phylogenet. Evol.">
        <title>Genome-scale phylogeny and comparative genomics of the fungal order Sordariales.</title>
        <authorList>
            <person name="Hensen N."/>
            <person name="Bonometti L."/>
            <person name="Westerberg I."/>
            <person name="Brannstrom I.O."/>
            <person name="Guillou S."/>
            <person name="Cros-Aarteil S."/>
            <person name="Calhoun S."/>
            <person name="Haridas S."/>
            <person name="Kuo A."/>
            <person name="Mondo S."/>
            <person name="Pangilinan J."/>
            <person name="Riley R."/>
            <person name="LaButti K."/>
            <person name="Andreopoulos B."/>
            <person name="Lipzen A."/>
            <person name="Chen C."/>
            <person name="Yan M."/>
            <person name="Daum C."/>
            <person name="Ng V."/>
            <person name="Clum A."/>
            <person name="Steindorff A."/>
            <person name="Ohm R.A."/>
            <person name="Martin F."/>
            <person name="Silar P."/>
            <person name="Natvig D.O."/>
            <person name="Lalanne C."/>
            <person name="Gautier V."/>
            <person name="Ament-Velasquez S.L."/>
            <person name="Kruys A."/>
            <person name="Hutchinson M.I."/>
            <person name="Powell A.J."/>
            <person name="Barry K."/>
            <person name="Miller A.N."/>
            <person name="Grigoriev I.V."/>
            <person name="Debuchy R."/>
            <person name="Gladieux P."/>
            <person name="Hiltunen Thoren M."/>
            <person name="Johannesson H."/>
        </authorList>
    </citation>
    <scope>NUCLEOTIDE SEQUENCE [LARGE SCALE GENOMIC DNA]</scope>
    <source>
        <strain evidence="3">CBS 284.82</strain>
    </source>
</reference>
<feature type="transmembrane region" description="Helical" evidence="1">
    <location>
        <begin position="55"/>
        <end position="80"/>
    </location>
</feature>
<dbReference type="AlphaFoldDB" id="A0AAN6P3Z0"/>
<proteinExistence type="predicted"/>
<evidence type="ECO:0000313" key="3">
    <source>
        <dbReference type="Proteomes" id="UP001303115"/>
    </source>
</evidence>